<sequence>MEDSSLNPPPGSLPFHTTPSTRFHVLHPPPLLLLTHTLTTLSHPPPSRNLETLSQSSPIHFIPSFPIFLTSRCAGPSATDLPSASAPAAALAASRYHYPYLLHTLRSAHAPAHPSQALASTKLQPASHTITSHRTC</sequence>
<reference evidence="2 3" key="1">
    <citation type="submission" date="2014-02" db="EMBL/GenBank/DDBJ databases">
        <title>The genome sequence of Colletotrichum salicis CBS 607.94.</title>
        <authorList>
            <person name="Baroncelli R."/>
            <person name="Thon M.R."/>
        </authorList>
    </citation>
    <scope>NUCLEOTIDE SEQUENCE [LARGE SCALE GENOMIC DNA]</scope>
    <source>
        <strain evidence="2 3">CBS 607.94</strain>
    </source>
</reference>
<gene>
    <name evidence="2" type="ORF">CSAL01_08866</name>
</gene>
<feature type="region of interest" description="Disordered" evidence="1">
    <location>
        <begin position="1"/>
        <end position="20"/>
    </location>
</feature>
<dbReference type="EMBL" id="JFFI01002009">
    <property type="protein sequence ID" value="KXH46401.1"/>
    <property type="molecule type" value="Genomic_DNA"/>
</dbReference>
<evidence type="ECO:0000313" key="3">
    <source>
        <dbReference type="Proteomes" id="UP000070121"/>
    </source>
</evidence>
<keyword evidence="3" id="KW-1185">Reference proteome</keyword>
<evidence type="ECO:0000313" key="2">
    <source>
        <dbReference type="EMBL" id="KXH46401.1"/>
    </source>
</evidence>
<protein>
    <submittedName>
        <fullName evidence="2">Uncharacterized protein</fullName>
    </submittedName>
</protein>
<proteinExistence type="predicted"/>
<evidence type="ECO:0000256" key="1">
    <source>
        <dbReference type="SAM" id="MobiDB-lite"/>
    </source>
</evidence>
<name>A0A135TDZ0_9PEZI</name>
<accession>A0A135TDZ0</accession>
<dbReference type="AlphaFoldDB" id="A0A135TDZ0"/>
<dbReference type="Proteomes" id="UP000070121">
    <property type="component" value="Unassembled WGS sequence"/>
</dbReference>
<organism evidence="2 3">
    <name type="scientific">Colletotrichum salicis</name>
    <dbReference type="NCBI Taxonomy" id="1209931"/>
    <lineage>
        <taxon>Eukaryota</taxon>
        <taxon>Fungi</taxon>
        <taxon>Dikarya</taxon>
        <taxon>Ascomycota</taxon>
        <taxon>Pezizomycotina</taxon>
        <taxon>Sordariomycetes</taxon>
        <taxon>Hypocreomycetidae</taxon>
        <taxon>Glomerellales</taxon>
        <taxon>Glomerellaceae</taxon>
        <taxon>Colletotrichum</taxon>
        <taxon>Colletotrichum acutatum species complex</taxon>
    </lineage>
</organism>
<comment type="caution">
    <text evidence="2">The sequence shown here is derived from an EMBL/GenBank/DDBJ whole genome shotgun (WGS) entry which is preliminary data.</text>
</comment>